<evidence type="ECO:0000313" key="4">
    <source>
        <dbReference type="EMBL" id="MFD1676441.1"/>
    </source>
</evidence>
<dbReference type="EMBL" id="JBHUCX010000062">
    <property type="protein sequence ID" value="MFD1676441.1"/>
    <property type="molecule type" value="Genomic_DNA"/>
</dbReference>
<dbReference type="SUPFAM" id="SSF53474">
    <property type="entry name" value="alpha/beta-Hydrolases"/>
    <property type="match status" value="1"/>
</dbReference>
<dbReference type="Pfam" id="PF00975">
    <property type="entry name" value="Thioesterase"/>
    <property type="match status" value="1"/>
</dbReference>
<comment type="similarity">
    <text evidence="1">Belongs to the thioesterase family.</text>
</comment>
<dbReference type="InterPro" id="IPR001031">
    <property type="entry name" value="Thioesterase"/>
</dbReference>
<protein>
    <submittedName>
        <fullName evidence="4">Thioesterase II family protein</fullName>
    </submittedName>
</protein>
<keyword evidence="2" id="KW-0378">Hydrolase</keyword>
<feature type="domain" description="Thioesterase TesA-like" evidence="3">
    <location>
        <begin position="19"/>
        <end position="237"/>
    </location>
</feature>
<evidence type="ECO:0000259" key="3">
    <source>
        <dbReference type="SMART" id="SM00824"/>
    </source>
</evidence>
<sequence length="249" mass="28195">MKSWIKILNPKILAQNNLICLPHAGGYSAAFRPLSSYMNTDWRVITVDPPGHGGNRLPLMNDLEQLVSLYLRELKEFMDGPFVLFGHSLGGRIVHRMAQELQDNGHLPQAVIVSASPPPDIVLENLTDKNDTKLLEYIMSLGGIPEEFMEHKELIDMYLPIFRADFQALERHVQPSTTRIRVPFFVLSGTEDIRCSPLKLQSWSKWSDNVEFMEIPGGHMFLLGQAEKVAMRLKTILRNTGLSLVESND</sequence>
<reference evidence="5" key="1">
    <citation type="journal article" date="2019" name="Int. J. Syst. Evol. Microbiol.">
        <title>The Global Catalogue of Microorganisms (GCM) 10K type strain sequencing project: providing services to taxonomists for standard genome sequencing and annotation.</title>
        <authorList>
            <consortium name="The Broad Institute Genomics Platform"/>
            <consortium name="The Broad Institute Genome Sequencing Center for Infectious Disease"/>
            <person name="Wu L."/>
            <person name="Ma J."/>
        </authorList>
    </citation>
    <scope>NUCLEOTIDE SEQUENCE [LARGE SCALE GENOMIC DNA]</scope>
    <source>
        <strain evidence="5">CGMCC 1.12286</strain>
    </source>
</reference>
<evidence type="ECO:0000256" key="2">
    <source>
        <dbReference type="ARBA" id="ARBA00022801"/>
    </source>
</evidence>
<dbReference type="Gene3D" id="3.40.50.1820">
    <property type="entry name" value="alpha/beta hydrolase"/>
    <property type="match status" value="1"/>
</dbReference>
<dbReference type="RefSeq" id="WP_377944343.1">
    <property type="nucleotide sequence ID" value="NZ_JBHUCX010000062.1"/>
</dbReference>
<dbReference type="InterPro" id="IPR029058">
    <property type="entry name" value="AB_hydrolase_fold"/>
</dbReference>
<gene>
    <name evidence="4" type="ORF">ACFSB2_17200</name>
</gene>
<dbReference type="SMART" id="SM00824">
    <property type="entry name" value="PKS_TE"/>
    <property type="match status" value="1"/>
</dbReference>
<evidence type="ECO:0000256" key="1">
    <source>
        <dbReference type="ARBA" id="ARBA00007169"/>
    </source>
</evidence>
<keyword evidence="5" id="KW-1185">Reference proteome</keyword>
<organism evidence="4 5">
    <name type="scientific">Alicyclobacillus fodiniaquatilis</name>
    <dbReference type="NCBI Taxonomy" id="1661150"/>
    <lineage>
        <taxon>Bacteria</taxon>
        <taxon>Bacillati</taxon>
        <taxon>Bacillota</taxon>
        <taxon>Bacilli</taxon>
        <taxon>Bacillales</taxon>
        <taxon>Alicyclobacillaceae</taxon>
        <taxon>Alicyclobacillus</taxon>
    </lineage>
</organism>
<comment type="caution">
    <text evidence="4">The sequence shown here is derived from an EMBL/GenBank/DDBJ whole genome shotgun (WGS) entry which is preliminary data.</text>
</comment>
<dbReference type="InterPro" id="IPR020802">
    <property type="entry name" value="TesA-like"/>
</dbReference>
<dbReference type="Proteomes" id="UP001597079">
    <property type="component" value="Unassembled WGS sequence"/>
</dbReference>
<evidence type="ECO:0000313" key="5">
    <source>
        <dbReference type="Proteomes" id="UP001597079"/>
    </source>
</evidence>
<proteinExistence type="inferred from homology"/>
<accession>A0ABW4JJF5</accession>
<dbReference type="InterPro" id="IPR012223">
    <property type="entry name" value="TEII"/>
</dbReference>
<dbReference type="PANTHER" id="PTHR11487">
    <property type="entry name" value="THIOESTERASE"/>
    <property type="match status" value="1"/>
</dbReference>
<name>A0ABW4JJF5_9BACL</name>
<dbReference type="PANTHER" id="PTHR11487:SF0">
    <property type="entry name" value="S-ACYL FATTY ACID SYNTHASE THIOESTERASE, MEDIUM CHAIN"/>
    <property type="match status" value="1"/>
</dbReference>